<dbReference type="InterPro" id="IPR019734">
    <property type="entry name" value="TPR_rpt"/>
</dbReference>
<proteinExistence type="predicted"/>
<dbReference type="PANTHER" id="PTHR12558">
    <property type="entry name" value="CELL DIVISION CYCLE 16,23,27"/>
    <property type="match status" value="1"/>
</dbReference>
<sequence length="404" mass="45789">MFHCPRQCLESIHLPRCRWRDVFVLPLAGLLVSTLAACATSTPAPEVTNLEPIQLPGQTIGVDEVAAQAPTPDLLVLDADMKKFVSTYAGEELGKRERLRSLHRAVSGPSILGMDYDPTAEGSAIEAFHRETANCLSYANMFVALAREAGLDARYQWVEVRPQWTRMGERVAVRLHVNAVVHLNRQDRFMVDIDPLPSRDFAGTQEISDSDAQALYHNNIAMDALAREELDIAWTQAVRALQLAPQMPHLWVNLGAVYRRTHQYDAAEAAYMQALALDGMERSAMNNLLVLYQVTGDTEQVEYWKERVLKYRDSNPYYHAWLGDLAAEEGDWRSASDYYQRALGLQPEDATLLFSLGLIYEQLDELKAAQRYVEQALSKSSLVRERERYRIKLDELNRIQTAAY</sequence>
<keyword evidence="6" id="KW-1185">Reference proteome</keyword>
<dbReference type="Gene3D" id="3.10.620.30">
    <property type="match status" value="1"/>
</dbReference>
<dbReference type="OrthoDB" id="5801251at2"/>
<accession>A0A5P9NHR4</accession>
<dbReference type="AlphaFoldDB" id="A0A5P9NHR4"/>
<dbReference type="Pfam" id="PF13432">
    <property type="entry name" value="TPR_16"/>
    <property type="match status" value="1"/>
</dbReference>
<dbReference type="InterPro" id="IPR011990">
    <property type="entry name" value="TPR-like_helical_dom_sf"/>
</dbReference>
<protein>
    <submittedName>
        <fullName evidence="5">Tetratricopeptide repeat protein</fullName>
    </submittedName>
</protein>
<dbReference type="KEGG" id="halc:EY643_02215"/>
<evidence type="ECO:0000313" key="6">
    <source>
        <dbReference type="Proteomes" id="UP000326287"/>
    </source>
</evidence>
<evidence type="ECO:0000256" key="3">
    <source>
        <dbReference type="PROSITE-ProRule" id="PRU00339"/>
    </source>
</evidence>
<dbReference type="EMBL" id="CP036422">
    <property type="protein sequence ID" value="QFU74558.1"/>
    <property type="molecule type" value="Genomic_DNA"/>
</dbReference>
<dbReference type="SMART" id="SM00028">
    <property type="entry name" value="TPR"/>
    <property type="match status" value="4"/>
</dbReference>
<dbReference type="SUPFAM" id="SSF54001">
    <property type="entry name" value="Cysteine proteinases"/>
    <property type="match status" value="1"/>
</dbReference>
<dbReference type="Pfam" id="PF07719">
    <property type="entry name" value="TPR_2"/>
    <property type="match status" value="1"/>
</dbReference>
<evidence type="ECO:0000256" key="1">
    <source>
        <dbReference type="ARBA" id="ARBA00022737"/>
    </source>
</evidence>
<dbReference type="Proteomes" id="UP000326287">
    <property type="component" value="Chromosome"/>
</dbReference>
<dbReference type="InterPro" id="IPR038765">
    <property type="entry name" value="Papain-like_cys_pep_sf"/>
</dbReference>
<dbReference type="SUPFAM" id="SSF48452">
    <property type="entry name" value="TPR-like"/>
    <property type="match status" value="1"/>
</dbReference>
<reference evidence="5 6" key="1">
    <citation type="submission" date="2019-02" db="EMBL/GenBank/DDBJ databases">
        <authorList>
            <person name="Li S.-H."/>
        </authorList>
    </citation>
    <scope>NUCLEOTIDE SEQUENCE [LARGE SCALE GENOMIC DNA]</scope>
    <source>
        <strain evidence="5 6">IMCC14385</strain>
    </source>
</reference>
<feature type="domain" description="Transglutaminase-like" evidence="4">
    <location>
        <begin position="97"/>
        <end position="171"/>
    </location>
</feature>
<feature type="repeat" description="TPR" evidence="3">
    <location>
        <begin position="316"/>
        <end position="349"/>
    </location>
</feature>
<evidence type="ECO:0000313" key="5">
    <source>
        <dbReference type="EMBL" id="QFU74558.1"/>
    </source>
</evidence>
<keyword evidence="2 3" id="KW-0802">TPR repeat</keyword>
<dbReference type="InterPro" id="IPR013105">
    <property type="entry name" value="TPR_2"/>
</dbReference>
<name>A0A5P9NHR4_9GAMM</name>
<evidence type="ECO:0000259" key="4">
    <source>
        <dbReference type="Pfam" id="PF01841"/>
    </source>
</evidence>
<dbReference type="Pfam" id="PF01841">
    <property type="entry name" value="Transglut_core"/>
    <property type="match status" value="1"/>
</dbReference>
<dbReference type="Gene3D" id="1.25.40.10">
    <property type="entry name" value="Tetratricopeptide repeat domain"/>
    <property type="match status" value="2"/>
</dbReference>
<evidence type="ECO:0000256" key="2">
    <source>
        <dbReference type="ARBA" id="ARBA00022803"/>
    </source>
</evidence>
<organism evidence="5 6">
    <name type="scientific">Halioglobus maricola</name>
    <dbReference type="NCBI Taxonomy" id="2601894"/>
    <lineage>
        <taxon>Bacteria</taxon>
        <taxon>Pseudomonadati</taxon>
        <taxon>Pseudomonadota</taxon>
        <taxon>Gammaproteobacteria</taxon>
        <taxon>Cellvibrionales</taxon>
        <taxon>Halieaceae</taxon>
        <taxon>Halioglobus</taxon>
    </lineage>
</organism>
<gene>
    <name evidence="5" type="ORF">EY643_02215</name>
</gene>
<dbReference type="PANTHER" id="PTHR12558:SF13">
    <property type="entry name" value="CELL DIVISION CYCLE PROTEIN 27 HOMOLOG"/>
    <property type="match status" value="1"/>
</dbReference>
<dbReference type="InterPro" id="IPR002931">
    <property type="entry name" value="Transglutaminase-like"/>
</dbReference>
<dbReference type="PROSITE" id="PS50005">
    <property type="entry name" value="TPR"/>
    <property type="match status" value="2"/>
</dbReference>
<keyword evidence="1" id="KW-0677">Repeat</keyword>
<feature type="repeat" description="TPR" evidence="3">
    <location>
        <begin position="248"/>
        <end position="281"/>
    </location>
</feature>